<proteinExistence type="predicted"/>
<comment type="caution">
    <text evidence="2">The sequence shown here is derived from an EMBL/GenBank/DDBJ whole genome shotgun (WGS) entry which is preliminary data.</text>
</comment>
<keyword evidence="3" id="KW-1185">Reference proteome</keyword>
<name>A0AAW1E6F5_ZOAVI</name>
<evidence type="ECO:0000313" key="3">
    <source>
        <dbReference type="Proteomes" id="UP001488805"/>
    </source>
</evidence>
<feature type="region of interest" description="Disordered" evidence="1">
    <location>
        <begin position="34"/>
        <end position="74"/>
    </location>
</feature>
<organism evidence="2 3">
    <name type="scientific">Zoarces viviparus</name>
    <name type="common">Viviparous eelpout</name>
    <name type="synonym">Blennius viviparus</name>
    <dbReference type="NCBI Taxonomy" id="48416"/>
    <lineage>
        <taxon>Eukaryota</taxon>
        <taxon>Metazoa</taxon>
        <taxon>Chordata</taxon>
        <taxon>Craniata</taxon>
        <taxon>Vertebrata</taxon>
        <taxon>Euteleostomi</taxon>
        <taxon>Actinopterygii</taxon>
        <taxon>Neopterygii</taxon>
        <taxon>Teleostei</taxon>
        <taxon>Neoteleostei</taxon>
        <taxon>Acanthomorphata</taxon>
        <taxon>Eupercaria</taxon>
        <taxon>Perciformes</taxon>
        <taxon>Cottioidei</taxon>
        <taxon>Zoarcales</taxon>
        <taxon>Zoarcidae</taxon>
        <taxon>Zoarcinae</taxon>
        <taxon>Zoarces</taxon>
    </lineage>
</organism>
<dbReference type="AlphaFoldDB" id="A0AAW1E6F5"/>
<evidence type="ECO:0000256" key="1">
    <source>
        <dbReference type="SAM" id="MobiDB-lite"/>
    </source>
</evidence>
<protein>
    <submittedName>
        <fullName evidence="2">Uncharacterized protein</fullName>
    </submittedName>
</protein>
<sequence length="74" mass="7791">MLPHASGHVASAPSCFGSASPSGTYLRVSMDISHKNNAANGPPTPDLQDLTPGGSGKRLHRLFKQECCTKRRSG</sequence>
<evidence type="ECO:0000313" key="2">
    <source>
        <dbReference type="EMBL" id="KAK9517795.1"/>
    </source>
</evidence>
<gene>
    <name evidence="2" type="ORF">VZT92_023137</name>
</gene>
<reference evidence="2 3" key="1">
    <citation type="journal article" date="2024" name="Genome Biol. Evol.">
        <title>Chromosome-level genome assembly of the viviparous eelpout Zoarces viviparus.</title>
        <authorList>
            <person name="Fuhrmann N."/>
            <person name="Brasseur M.V."/>
            <person name="Bakowski C.E."/>
            <person name="Podsiadlowski L."/>
            <person name="Prost S."/>
            <person name="Krehenwinkel H."/>
            <person name="Mayer C."/>
        </authorList>
    </citation>
    <scope>NUCLEOTIDE SEQUENCE [LARGE SCALE GENOMIC DNA]</scope>
    <source>
        <strain evidence="2">NO-MEL_2022_Ind0_liver</strain>
    </source>
</reference>
<accession>A0AAW1E6F5</accession>
<dbReference type="EMBL" id="JBCEZU010000538">
    <property type="protein sequence ID" value="KAK9517795.1"/>
    <property type="molecule type" value="Genomic_DNA"/>
</dbReference>
<feature type="compositionally biased region" description="Basic and acidic residues" evidence="1">
    <location>
        <begin position="63"/>
        <end position="74"/>
    </location>
</feature>
<dbReference type="Proteomes" id="UP001488805">
    <property type="component" value="Unassembled WGS sequence"/>
</dbReference>